<dbReference type="InterPro" id="IPR011250">
    <property type="entry name" value="OMP/PagP_B-barrel"/>
</dbReference>
<evidence type="ECO:0000313" key="3">
    <source>
        <dbReference type="EMBL" id="BBA28822.1"/>
    </source>
</evidence>
<accession>A0A250KGW7</accession>
<dbReference type="AlphaFoldDB" id="A0A250KGW7"/>
<name>A0A250KGW7_9BACT</name>
<dbReference type="InterPro" id="IPR025665">
    <property type="entry name" value="Beta-barrel_OMP_2"/>
</dbReference>
<proteinExistence type="predicted"/>
<sequence>MKKVLFVAAMMFSSVATFAQHAVGSFNLQPKVGVNIANLTEIKDSDPRIGLAAGVEGEYQAGDIFSVSAGVLYSMQGAKQEFSVLNQTFKRTYKLDYINVPIMANVYVTKGLAVKLGVQPGFLVSSTNKAEAKTFLGSGSTTNEIKAKSVDVSIPVGISYEYNNFQLDARYNWGLTKVFENFKDKNSVFQITLGYKFDL</sequence>
<evidence type="ECO:0000256" key="1">
    <source>
        <dbReference type="SAM" id="SignalP"/>
    </source>
</evidence>
<dbReference type="RefSeq" id="WP_120174005.1">
    <property type="nucleotide sequence ID" value="NZ_AP018049.1"/>
</dbReference>
<feature type="chain" id="PRO_5012919507" description="Outer membrane protein beta-barrel domain-containing protein" evidence="1">
    <location>
        <begin position="20"/>
        <end position="199"/>
    </location>
</feature>
<dbReference type="EMBL" id="AP018049">
    <property type="protein sequence ID" value="BBA28822.1"/>
    <property type="molecule type" value="Genomic_DNA"/>
</dbReference>
<evidence type="ECO:0000259" key="2">
    <source>
        <dbReference type="Pfam" id="PF13568"/>
    </source>
</evidence>
<dbReference type="SUPFAM" id="SSF56925">
    <property type="entry name" value="OMPA-like"/>
    <property type="match status" value="1"/>
</dbReference>
<reference evidence="3 4" key="1">
    <citation type="submission" date="2017-05" db="EMBL/GenBank/DDBJ databases">
        <title>whole genome sequence of Prevotella melaninogenica GAI 07411.</title>
        <authorList>
            <person name="Kondo Y."/>
            <person name="Hoshino T."/>
        </authorList>
    </citation>
    <scope>NUCLEOTIDE SEQUENCE [LARGE SCALE GENOMIC DNA]</scope>
    <source>
        <strain evidence="3 4">GAI 07411</strain>
    </source>
</reference>
<dbReference type="Pfam" id="PF13568">
    <property type="entry name" value="OMP_b-brl_2"/>
    <property type="match status" value="1"/>
</dbReference>
<organism evidence="3 4">
    <name type="scientific">Prevotella melaninogenica</name>
    <dbReference type="NCBI Taxonomy" id="28132"/>
    <lineage>
        <taxon>Bacteria</taxon>
        <taxon>Pseudomonadati</taxon>
        <taxon>Bacteroidota</taxon>
        <taxon>Bacteroidia</taxon>
        <taxon>Bacteroidales</taxon>
        <taxon>Prevotellaceae</taxon>
        <taxon>Prevotella</taxon>
    </lineage>
</organism>
<dbReference type="OrthoDB" id="947434at2"/>
<gene>
    <name evidence="3" type="ORF">PMEL1_00730</name>
</gene>
<evidence type="ECO:0000313" key="4">
    <source>
        <dbReference type="Proteomes" id="UP000267517"/>
    </source>
</evidence>
<protein>
    <recommendedName>
        <fullName evidence="2">Outer membrane protein beta-barrel domain-containing protein</fullName>
    </recommendedName>
</protein>
<feature type="domain" description="Outer membrane protein beta-barrel" evidence="2">
    <location>
        <begin position="18"/>
        <end position="180"/>
    </location>
</feature>
<dbReference type="Proteomes" id="UP000267517">
    <property type="component" value="Chromosome I"/>
</dbReference>
<feature type="signal peptide" evidence="1">
    <location>
        <begin position="1"/>
        <end position="19"/>
    </location>
</feature>
<keyword evidence="1" id="KW-0732">Signal</keyword>